<protein>
    <recommendedName>
        <fullName evidence="12">Leucine-rich repeat-containing N-terminal plant-type domain-containing protein</fullName>
    </recommendedName>
</protein>
<evidence type="ECO:0000256" key="7">
    <source>
        <dbReference type="ARBA" id="ARBA00022737"/>
    </source>
</evidence>
<dbReference type="Gene3D" id="3.80.10.10">
    <property type="entry name" value="Ribonuclease Inhibitor"/>
    <property type="match status" value="3"/>
</dbReference>
<keyword evidence="3" id="KW-1003">Cell membrane</keyword>
<evidence type="ECO:0000256" key="6">
    <source>
        <dbReference type="ARBA" id="ARBA00022729"/>
    </source>
</evidence>
<evidence type="ECO:0000256" key="8">
    <source>
        <dbReference type="ARBA" id="ARBA00022989"/>
    </source>
</evidence>
<evidence type="ECO:0000256" key="11">
    <source>
        <dbReference type="ARBA" id="ARBA00023180"/>
    </source>
</evidence>
<dbReference type="SUPFAM" id="SSF52058">
    <property type="entry name" value="L domain-like"/>
    <property type="match status" value="1"/>
</dbReference>
<dbReference type="SMART" id="SM00365">
    <property type="entry name" value="LRR_SD22"/>
    <property type="match status" value="5"/>
</dbReference>
<evidence type="ECO:0000256" key="1">
    <source>
        <dbReference type="ARBA" id="ARBA00004251"/>
    </source>
</evidence>
<organism evidence="13 14">
    <name type="scientific">Quercus lobata</name>
    <name type="common">Valley oak</name>
    <dbReference type="NCBI Taxonomy" id="97700"/>
    <lineage>
        <taxon>Eukaryota</taxon>
        <taxon>Viridiplantae</taxon>
        <taxon>Streptophyta</taxon>
        <taxon>Embryophyta</taxon>
        <taxon>Tracheophyta</taxon>
        <taxon>Spermatophyta</taxon>
        <taxon>Magnoliopsida</taxon>
        <taxon>eudicotyledons</taxon>
        <taxon>Gunneridae</taxon>
        <taxon>Pentapetalae</taxon>
        <taxon>rosids</taxon>
        <taxon>fabids</taxon>
        <taxon>Fagales</taxon>
        <taxon>Fagaceae</taxon>
        <taxon>Quercus</taxon>
    </lineage>
</organism>
<keyword evidence="7" id="KW-0677">Repeat</keyword>
<dbReference type="InterPro" id="IPR001611">
    <property type="entry name" value="Leu-rich_rpt"/>
</dbReference>
<evidence type="ECO:0000256" key="3">
    <source>
        <dbReference type="ARBA" id="ARBA00022475"/>
    </source>
</evidence>
<dbReference type="Gramene" id="QL09p041755:mrna">
    <property type="protein sequence ID" value="QL09p041755:mrna"/>
    <property type="gene ID" value="QL09p041755"/>
</dbReference>
<dbReference type="InterPro" id="IPR013210">
    <property type="entry name" value="LRR_N_plant-typ"/>
</dbReference>
<evidence type="ECO:0000313" key="14">
    <source>
        <dbReference type="Proteomes" id="UP000594261"/>
    </source>
</evidence>
<dbReference type="Pfam" id="PF13855">
    <property type="entry name" value="LRR_8"/>
    <property type="match status" value="1"/>
</dbReference>
<dbReference type="SMART" id="SM00369">
    <property type="entry name" value="LRR_TYP"/>
    <property type="match status" value="7"/>
</dbReference>
<evidence type="ECO:0000256" key="9">
    <source>
        <dbReference type="ARBA" id="ARBA00023136"/>
    </source>
</evidence>
<reference evidence="13 14" key="1">
    <citation type="journal article" date="2016" name="G3 (Bethesda)">
        <title>First Draft Assembly and Annotation of the Genome of a California Endemic Oak Quercus lobata Nee (Fagaceae).</title>
        <authorList>
            <person name="Sork V.L."/>
            <person name="Fitz-Gibbon S.T."/>
            <person name="Puiu D."/>
            <person name="Crepeau M."/>
            <person name="Gugger P.F."/>
            <person name="Sherman R."/>
            <person name="Stevens K."/>
            <person name="Langley C.H."/>
            <person name="Pellegrini M."/>
            <person name="Salzberg S.L."/>
        </authorList>
    </citation>
    <scope>NUCLEOTIDE SEQUENCE [LARGE SCALE GENOMIC DNA]</scope>
    <source>
        <strain evidence="13 14">cv. SW786</strain>
    </source>
</reference>
<dbReference type="InterPro" id="IPR032675">
    <property type="entry name" value="LRR_dom_sf"/>
</dbReference>
<evidence type="ECO:0000256" key="10">
    <source>
        <dbReference type="ARBA" id="ARBA00023170"/>
    </source>
</evidence>
<accession>A0A7N2MKJ7</accession>
<dbReference type="AlphaFoldDB" id="A0A7N2MKJ7"/>
<name>A0A7N2MKJ7_QUELO</name>
<keyword evidence="6" id="KW-0732">Signal</keyword>
<dbReference type="Proteomes" id="UP000594261">
    <property type="component" value="Chromosome 9"/>
</dbReference>
<feature type="domain" description="Leucine-rich repeat-containing N-terminal plant-type" evidence="12">
    <location>
        <begin position="51"/>
        <end position="91"/>
    </location>
</feature>
<dbReference type="GO" id="GO:0005886">
    <property type="term" value="C:plasma membrane"/>
    <property type="evidence" value="ECO:0007669"/>
    <property type="project" value="UniProtKB-SubCell"/>
</dbReference>
<dbReference type="Pfam" id="PF00560">
    <property type="entry name" value="LRR_1"/>
    <property type="match status" value="8"/>
</dbReference>
<dbReference type="Pfam" id="PF08263">
    <property type="entry name" value="LRRNT_2"/>
    <property type="match status" value="1"/>
</dbReference>
<keyword evidence="9" id="KW-0472">Membrane</keyword>
<dbReference type="SUPFAM" id="SSF52047">
    <property type="entry name" value="RNI-like"/>
    <property type="match status" value="1"/>
</dbReference>
<evidence type="ECO:0000259" key="12">
    <source>
        <dbReference type="Pfam" id="PF08263"/>
    </source>
</evidence>
<keyword evidence="14" id="KW-1185">Reference proteome</keyword>
<dbReference type="EMBL" id="LRBV02000009">
    <property type="status" value="NOT_ANNOTATED_CDS"/>
    <property type="molecule type" value="Genomic_DNA"/>
</dbReference>
<keyword evidence="5" id="KW-0812">Transmembrane</keyword>
<dbReference type="OMA" id="GFPRCLG"/>
<dbReference type="PANTHER" id="PTHR48063">
    <property type="entry name" value="LRR RECEPTOR-LIKE KINASE"/>
    <property type="match status" value="1"/>
</dbReference>
<keyword evidence="10" id="KW-0675">Receptor</keyword>
<dbReference type="EnsemblPlants" id="QL09p041755:mrna">
    <property type="protein sequence ID" value="QL09p041755:mrna"/>
    <property type="gene ID" value="QL09p041755"/>
</dbReference>
<keyword evidence="11" id="KW-0325">Glycoprotein</keyword>
<comment type="subcellular location">
    <subcellularLocation>
        <location evidence="1">Cell membrane</location>
        <topology evidence="1">Single-pass type I membrane protein</topology>
    </subcellularLocation>
</comment>
<sequence length="841" mass="93011">MTMVTFSSRGSLKLVRAILFITLLVQYLRPALGFISGVGVGDANNIRCLEGERQALLEFRKGLIDDYGRLSSWRGEDENKNCCNWEGVLCSNQTGHVLKLHLSGSQDDGMQPFRGMISPSLFELPYLTFLDLSSNDFNQSHIPKFIGSLNHLKHLDLSWANFSGPIPHQLENLSHLQYLNLGGNDLKIIENLKWLSHMSTIEYLDLSSTNLSVVANDWLEVVSHLPNLKTLSLWLCDLPPLSLSSLPRFNYSKSFAPLETLDLHHNQFVHIPKSFGDICTLHELYLSSNNFNGQLIELMNNLSGCAKDSLEVLDLSKNHITGSLPNFSIFPSLKNLNLSKNELNGTLPKSIGNLYNLELLSISSNNLQGVISDSFFSNFSKLRAYLSKLDSNARKVSFLEISDANISDTIPAEWLEDLPSTLMDLNISSNQIHGQLPNVLTKGLNGLAIDLSSNRIDGTLPLFPTNLTFLNLSKNRFSGSISSLCKINAQLLAFLDLSDNILSGRLPNCFMHWRKLIVLNLAVMDLGRNRISGKVPAWIGEGLPRLFSLSLHSNKFAGSIPLHLCWLKDLQIFDLSLNDISGTIPQCLNNFTGMTRGGTSSVGIIKHFIPYSYYNGITYGKEYVDGAMVIIKGSEHTYSKLLQLIKIIDLSRNKLTGKLPSEILSLSGLLALNISRNNLIGEIPQMIGQLGSLESLDLSWNKISGEIPFSMSNLTFLLFLNLSYNNLSGKIPLSPQLQSCDAFAFVGNPALCGPPLTQLCPGEETPNQSKPMEDGLAPCNNDSERVKIAEKVSDAGMTTFCLARDGCIAVLKAKRLIRVKYVAATGCSRQNKCHNLTSVWE</sequence>
<evidence type="ECO:0000256" key="2">
    <source>
        <dbReference type="ARBA" id="ARBA00009592"/>
    </source>
</evidence>
<dbReference type="InterPro" id="IPR003591">
    <property type="entry name" value="Leu-rich_rpt_typical-subtyp"/>
</dbReference>
<dbReference type="InParanoid" id="A0A7N2MKJ7"/>
<dbReference type="PROSITE" id="PS51450">
    <property type="entry name" value="LRR"/>
    <property type="match status" value="2"/>
</dbReference>
<keyword evidence="8" id="KW-1133">Transmembrane helix</keyword>
<comment type="similarity">
    <text evidence="2">Belongs to the RLP family.</text>
</comment>
<keyword evidence="4" id="KW-0433">Leucine-rich repeat</keyword>
<dbReference type="PANTHER" id="PTHR48063:SF101">
    <property type="entry name" value="LRR RECEPTOR-LIKE SERINE_THREONINE-PROTEIN KINASE FLS2"/>
    <property type="match status" value="1"/>
</dbReference>
<dbReference type="FunFam" id="3.80.10.10:FF:000213">
    <property type="entry name" value="Tyrosine-sulfated glycopeptide receptor 1"/>
    <property type="match status" value="1"/>
</dbReference>
<reference evidence="13" key="2">
    <citation type="submission" date="2021-01" db="UniProtKB">
        <authorList>
            <consortium name="EnsemblPlants"/>
        </authorList>
    </citation>
    <scope>IDENTIFICATION</scope>
</reference>
<evidence type="ECO:0000256" key="5">
    <source>
        <dbReference type="ARBA" id="ARBA00022692"/>
    </source>
</evidence>
<evidence type="ECO:0000313" key="13">
    <source>
        <dbReference type="EnsemblPlants" id="QL09p041755:mrna"/>
    </source>
</evidence>
<proteinExistence type="inferred from homology"/>
<dbReference type="InterPro" id="IPR046956">
    <property type="entry name" value="RLP23-like"/>
</dbReference>
<evidence type="ECO:0000256" key="4">
    <source>
        <dbReference type="ARBA" id="ARBA00022614"/>
    </source>
</evidence>